<dbReference type="GO" id="GO:0019752">
    <property type="term" value="P:carboxylic acid metabolic process"/>
    <property type="evidence" value="ECO:0007669"/>
    <property type="project" value="InterPro"/>
</dbReference>
<feature type="domain" description="L-tyrosine decarboxylase C-terminal" evidence="5">
    <location>
        <begin position="610"/>
        <end position="736"/>
    </location>
</feature>
<dbReference type="EMBL" id="BJCE01000104">
    <property type="protein sequence ID" value="GCL37915.1"/>
    <property type="molecule type" value="Genomic_DNA"/>
</dbReference>
<dbReference type="PANTHER" id="PTHR42735:SF4">
    <property type="entry name" value="PYRIDOXAL PHOSPHATE-DEPENDENT DECARBOXYLASE FAMILY PROTEIN"/>
    <property type="match status" value="1"/>
</dbReference>
<evidence type="ECO:0000313" key="6">
    <source>
        <dbReference type="EMBL" id="GCL37915.1"/>
    </source>
</evidence>
<dbReference type="GO" id="GO:0030170">
    <property type="term" value="F:pyridoxal phosphate binding"/>
    <property type="evidence" value="ECO:0007669"/>
    <property type="project" value="InterPro"/>
</dbReference>
<accession>A0A479ZZ18</accession>
<dbReference type="Proteomes" id="UP000300142">
    <property type="component" value="Unassembled WGS sequence"/>
</dbReference>
<dbReference type="InterPro" id="IPR049373">
    <property type="entry name" value="TyrDC_C"/>
</dbReference>
<dbReference type="PANTHER" id="PTHR42735">
    <property type="match status" value="1"/>
</dbReference>
<dbReference type="Pfam" id="PF21391">
    <property type="entry name" value="tyr_de_CO2_C"/>
    <property type="match status" value="1"/>
</dbReference>
<evidence type="ECO:0000256" key="3">
    <source>
        <dbReference type="ARBA" id="ARBA00023239"/>
    </source>
</evidence>
<keyword evidence="3" id="KW-0456">Lyase</keyword>
<protein>
    <submittedName>
        <fullName evidence="6">Group II decarboxylase family protein</fullName>
    </submittedName>
</protein>
<feature type="modified residue" description="N6-(pyridoxal phosphate)lysine" evidence="4">
    <location>
        <position position="460"/>
    </location>
</feature>
<keyword evidence="2 4" id="KW-0663">Pyridoxal phosphate</keyword>
<reference evidence="7" key="1">
    <citation type="submission" date="2019-02" db="EMBL/GenBank/DDBJ databases">
        <title>Draft genome sequence of Sphaerospermopsis reniformis NIES-1949.</title>
        <authorList>
            <person name="Yamaguchi H."/>
            <person name="Suzuki S."/>
            <person name="Kawachi M."/>
        </authorList>
    </citation>
    <scope>NUCLEOTIDE SEQUENCE [LARGE SCALE GENOMIC DNA]</scope>
    <source>
        <strain evidence="7">NIES-1949</strain>
    </source>
</reference>
<comment type="caution">
    <text evidence="6">The sequence shown here is derived from an EMBL/GenBank/DDBJ whole genome shotgun (WGS) entry which is preliminary data.</text>
</comment>
<proteinExistence type="predicted"/>
<comment type="cofactor">
    <cofactor evidence="1 4">
        <name>pyridoxal 5'-phosphate</name>
        <dbReference type="ChEBI" id="CHEBI:597326"/>
    </cofactor>
</comment>
<organism evidence="6 7">
    <name type="scientific">Sphaerospermopsis reniformis</name>
    <dbReference type="NCBI Taxonomy" id="531300"/>
    <lineage>
        <taxon>Bacteria</taxon>
        <taxon>Bacillati</taxon>
        <taxon>Cyanobacteriota</taxon>
        <taxon>Cyanophyceae</taxon>
        <taxon>Nostocales</taxon>
        <taxon>Aphanizomenonaceae</taxon>
        <taxon>Sphaerospermopsis</taxon>
    </lineage>
</organism>
<dbReference type="Gene3D" id="3.40.640.10">
    <property type="entry name" value="Type I PLP-dependent aspartate aminotransferase-like (Major domain)"/>
    <property type="match status" value="1"/>
</dbReference>
<name>A0A479ZZ18_9CYAN</name>
<dbReference type="InterPro" id="IPR015421">
    <property type="entry name" value="PyrdxlP-dep_Trfase_major"/>
</dbReference>
<dbReference type="InterPro" id="IPR002129">
    <property type="entry name" value="PyrdxlP-dep_de-COase"/>
</dbReference>
<evidence type="ECO:0000256" key="4">
    <source>
        <dbReference type="PIRSR" id="PIRSR602129-50"/>
    </source>
</evidence>
<dbReference type="SUPFAM" id="SSF53383">
    <property type="entry name" value="PLP-dependent transferases"/>
    <property type="match status" value="1"/>
</dbReference>
<dbReference type="InterPro" id="IPR015424">
    <property type="entry name" value="PyrdxlP-dep_Trfase"/>
</dbReference>
<dbReference type="InterPro" id="IPR050477">
    <property type="entry name" value="GrpII_AminoAcid_Decarb"/>
</dbReference>
<dbReference type="AlphaFoldDB" id="A0A479ZZ18"/>
<evidence type="ECO:0000256" key="1">
    <source>
        <dbReference type="ARBA" id="ARBA00001933"/>
    </source>
</evidence>
<evidence type="ECO:0000256" key="2">
    <source>
        <dbReference type="ARBA" id="ARBA00022898"/>
    </source>
</evidence>
<dbReference type="GO" id="GO:0004058">
    <property type="term" value="F:aromatic-L-amino-acid decarboxylase activity"/>
    <property type="evidence" value="ECO:0007669"/>
    <property type="project" value="UniProtKB-ARBA"/>
</dbReference>
<dbReference type="RefSeq" id="WP_137667954.1">
    <property type="nucleotide sequence ID" value="NZ_BJCE01000104.1"/>
</dbReference>
<gene>
    <name evidence="6" type="ORF">SR1949_30270</name>
</gene>
<sequence length="747" mass="84771">MVGRIVKNFSFKEIKKTDDGALSIGQFTNVPDINPPQPPGNIANWFLGTRAENGTEFKQLIAQAVDHIIDYRQSYLPGDPETITQDVKASLEYQAGMQALRDAYNQLLQHLREYGTPFFSMRYQGHILWDTTIPGMLGYFAAMLHNSNNATIQASTATTLLELQVGRDLCAMIGFPETDKIEPWCHITADGSIAINEATWATRELKFFPFAAKKALQKQPVLAKAKALEIKIADGSQPKLLEATSWQLFNICMDDILALPQRIWELCGESENIKDVYDVWDLIIPYNLNVRGWLEMTRSCFEDVGEIKMIAPSSKHYAWPKAAAVNGIGTDNLIDIFVDADARLDLGRLNQTLNQCLENRHPILLTLAVLGSTEESAVDPIDEILELRETYRKKGLEFNIHVDAAWGGYQISTIRRDYSFEEQKSPLFIDDYSQVMFNEHTIRQFKHLRDCDSVTIDPHKSGYIQYPAGGSLYRHSLLKHLTTFTGTYIGGSKSIRPLEPSVGIYGLEGSKPGAAAASVFLSHQLIRPSVSGYGKIINQAIFNSKLFYLRLLFMSAETDNFIVVPLPRLPIDRSDISDYINGEHEHYIAHLRQHLQGKNQSQILADPEAMALLREVGPDQNILSYAFNFKHCDHRLNDNADLFNELNNQIYDRFHIHYYQSGEAENIHKYQFMLTRTIFRLADYGETFINNYAQRLGLATTPEEMSILRSAVMDPYLSDLPNGGSFFDEIIELIRQNVTEIIEQNFR</sequence>
<keyword evidence="7" id="KW-1185">Reference proteome</keyword>
<dbReference type="Pfam" id="PF00282">
    <property type="entry name" value="Pyridoxal_deC"/>
    <property type="match status" value="1"/>
</dbReference>
<evidence type="ECO:0000313" key="7">
    <source>
        <dbReference type="Proteomes" id="UP000300142"/>
    </source>
</evidence>
<evidence type="ECO:0000259" key="5">
    <source>
        <dbReference type="Pfam" id="PF21391"/>
    </source>
</evidence>